<dbReference type="GO" id="GO:0035438">
    <property type="term" value="F:cyclic-di-GMP binding"/>
    <property type="evidence" value="ECO:0007669"/>
    <property type="project" value="InterPro"/>
</dbReference>
<name>A0A3B0YAE9_9ZZZZ</name>
<dbReference type="AlphaFoldDB" id="A0A3B0YAE9"/>
<dbReference type="Pfam" id="PF07238">
    <property type="entry name" value="PilZ"/>
    <property type="match status" value="1"/>
</dbReference>
<sequence>MAKINDSERREFFRIDDDVYLDFFSISEDEYNGASATLENLHDDAFSLSADFATLNNKINPVLNNIKQLYPDVGEYLEMLNSKIDSVGQQILYQNSGCDEKKIITANLSASGIQFTTEQTFKLQQAIKLELVLLPEKIGVLIFGRIVDIKDKNISIEFEFIRPEDQELMIKHNLNKQMSEIRDKNDNN</sequence>
<feature type="domain" description="PilZ" evidence="1">
    <location>
        <begin position="104"/>
        <end position="169"/>
    </location>
</feature>
<evidence type="ECO:0000259" key="1">
    <source>
        <dbReference type="Pfam" id="PF07238"/>
    </source>
</evidence>
<reference evidence="2" key="1">
    <citation type="submission" date="2018-06" db="EMBL/GenBank/DDBJ databases">
        <authorList>
            <person name="Zhirakovskaya E."/>
        </authorList>
    </citation>
    <scope>NUCLEOTIDE SEQUENCE</scope>
</reference>
<dbReference type="EMBL" id="UOFH01000322">
    <property type="protein sequence ID" value="VAW65614.1"/>
    <property type="molecule type" value="Genomic_DNA"/>
</dbReference>
<accession>A0A3B0YAE9</accession>
<dbReference type="Gene3D" id="2.40.10.220">
    <property type="entry name" value="predicted glycosyltransferase like domains"/>
    <property type="match status" value="1"/>
</dbReference>
<proteinExistence type="predicted"/>
<gene>
    <name evidence="2" type="ORF">MNBD_GAMMA08-1781</name>
</gene>
<protein>
    <recommendedName>
        <fullName evidence="1">PilZ domain-containing protein</fullName>
    </recommendedName>
</protein>
<evidence type="ECO:0000313" key="2">
    <source>
        <dbReference type="EMBL" id="VAW65614.1"/>
    </source>
</evidence>
<dbReference type="InterPro" id="IPR009875">
    <property type="entry name" value="PilZ_domain"/>
</dbReference>
<organism evidence="2">
    <name type="scientific">hydrothermal vent metagenome</name>
    <dbReference type="NCBI Taxonomy" id="652676"/>
    <lineage>
        <taxon>unclassified sequences</taxon>
        <taxon>metagenomes</taxon>
        <taxon>ecological metagenomes</taxon>
    </lineage>
</organism>